<name>A0A975Q2Y0_9SPHN</name>
<dbReference type="AlphaFoldDB" id="A0A975Q2Y0"/>
<accession>A0A975Q2Y0</accession>
<dbReference type="Proteomes" id="UP000681425">
    <property type="component" value="Chromosome"/>
</dbReference>
<dbReference type="KEGG" id="spph:KFK14_06970"/>
<gene>
    <name evidence="1" type="ORF">KFK14_06970</name>
</gene>
<dbReference type="EMBL" id="CP073910">
    <property type="protein sequence ID" value="QUT07151.1"/>
    <property type="molecule type" value="Genomic_DNA"/>
</dbReference>
<proteinExistence type="predicted"/>
<keyword evidence="2" id="KW-1185">Reference proteome</keyword>
<reference evidence="1" key="1">
    <citation type="submission" date="2021-04" db="EMBL/GenBank/DDBJ databases">
        <title>Isolation of p-tert-butylphenol degrading bacteria Sphingobium phenoxybenzoativorans Tas13 from active sludge.</title>
        <authorList>
            <person name="Li Y."/>
        </authorList>
    </citation>
    <scope>NUCLEOTIDE SEQUENCE</scope>
    <source>
        <strain evidence="1">Tas13</strain>
    </source>
</reference>
<sequence>MRLSDDLAARRRLYAMPLVTAPAVMVIDIPPHLAGQGLALDRYYIVMIETNEELAAFEAFLTADRDALRLPDLLDRKPSCREARAIGFFEFAPPEPGWPWILLCHWPRRFAQLFGADPDALARDAYSMEAFEDRDSLQSALKAHIAVFGDLASVKIIPPLPGTAGRA</sequence>
<evidence type="ECO:0000313" key="1">
    <source>
        <dbReference type="EMBL" id="QUT07151.1"/>
    </source>
</evidence>
<organism evidence="1 2">
    <name type="scientific">Sphingobium phenoxybenzoativorans</name>
    <dbReference type="NCBI Taxonomy" id="1592790"/>
    <lineage>
        <taxon>Bacteria</taxon>
        <taxon>Pseudomonadati</taxon>
        <taxon>Pseudomonadota</taxon>
        <taxon>Alphaproteobacteria</taxon>
        <taxon>Sphingomonadales</taxon>
        <taxon>Sphingomonadaceae</taxon>
        <taxon>Sphingobium</taxon>
    </lineage>
</organism>
<protein>
    <submittedName>
        <fullName evidence="1">Uncharacterized protein</fullName>
    </submittedName>
</protein>
<evidence type="ECO:0000313" key="2">
    <source>
        <dbReference type="Proteomes" id="UP000681425"/>
    </source>
</evidence>